<protein>
    <submittedName>
        <fullName evidence="1">Uncharacterized protein</fullName>
    </submittedName>
</protein>
<evidence type="ECO:0000313" key="1">
    <source>
        <dbReference type="EMBL" id="OGE38687.1"/>
    </source>
</evidence>
<sequence length="111" mass="12162">MAEIDKSGLEQIGNTCVNAANLLNNSDMFSKSETVMQALSVGELLGMAKLARTLANREDPYSMIAETLEELHLTEWIPLSFSKKDPKLAEAIGRFVQKHIDESATGPRGII</sequence>
<name>A0A1F5KCL3_9BACT</name>
<accession>A0A1F5KCL3</accession>
<organism evidence="1 2">
    <name type="scientific">Candidatus Daviesbacteria bacterium RIFCSPHIGHO2_12_FULL_37_11</name>
    <dbReference type="NCBI Taxonomy" id="1797777"/>
    <lineage>
        <taxon>Bacteria</taxon>
        <taxon>Candidatus Daviesiibacteriota</taxon>
    </lineage>
</organism>
<dbReference type="AlphaFoldDB" id="A0A1F5KCL3"/>
<dbReference type="EMBL" id="MFDE01000014">
    <property type="protein sequence ID" value="OGE38687.1"/>
    <property type="molecule type" value="Genomic_DNA"/>
</dbReference>
<dbReference type="Proteomes" id="UP000176527">
    <property type="component" value="Unassembled WGS sequence"/>
</dbReference>
<proteinExistence type="predicted"/>
<evidence type="ECO:0000313" key="2">
    <source>
        <dbReference type="Proteomes" id="UP000176527"/>
    </source>
</evidence>
<comment type="caution">
    <text evidence="1">The sequence shown here is derived from an EMBL/GenBank/DDBJ whole genome shotgun (WGS) entry which is preliminary data.</text>
</comment>
<gene>
    <name evidence="1" type="ORF">A3F00_03395</name>
</gene>
<reference evidence="1 2" key="1">
    <citation type="journal article" date="2016" name="Nat. Commun.">
        <title>Thousands of microbial genomes shed light on interconnected biogeochemical processes in an aquifer system.</title>
        <authorList>
            <person name="Anantharaman K."/>
            <person name="Brown C.T."/>
            <person name="Hug L.A."/>
            <person name="Sharon I."/>
            <person name="Castelle C.J."/>
            <person name="Probst A.J."/>
            <person name="Thomas B.C."/>
            <person name="Singh A."/>
            <person name="Wilkins M.J."/>
            <person name="Karaoz U."/>
            <person name="Brodie E.L."/>
            <person name="Williams K.H."/>
            <person name="Hubbard S.S."/>
            <person name="Banfield J.F."/>
        </authorList>
    </citation>
    <scope>NUCLEOTIDE SEQUENCE [LARGE SCALE GENOMIC DNA]</scope>
</reference>